<gene>
    <name evidence="1" type="ORF">MA16_Dca016704</name>
</gene>
<protein>
    <submittedName>
        <fullName evidence="1">Uncharacterized protein</fullName>
    </submittedName>
</protein>
<dbReference type="Proteomes" id="UP000233837">
    <property type="component" value="Unassembled WGS sequence"/>
</dbReference>
<organism evidence="1 2">
    <name type="scientific">Dendrobium catenatum</name>
    <dbReference type="NCBI Taxonomy" id="906689"/>
    <lineage>
        <taxon>Eukaryota</taxon>
        <taxon>Viridiplantae</taxon>
        <taxon>Streptophyta</taxon>
        <taxon>Embryophyta</taxon>
        <taxon>Tracheophyta</taxon>
        <taxon>Spermatophyta</taxon>
        <taxon>Magnoliopsida</taxon>
        <taxon>Liliopsida</taxon>
        <taxon>Asparagales</taxon>
        <taxon>Orchidaceae</taxon>
        <taxon>Epidendroideae</taxon>
        <taxon>Malaxideae</taxon>
        <taxon>Dendrobiinae</taxon>
        <taxon>Dendrobium</taxon>
    </lineage>
</organism>
<proteinExistence type="predicted"/>
<name>A0A2I0VJL9_9ASPA</name>
<dbReference type="AlphaFoldDB" id="A0A2I0VJL9"/>
<dbReference type="EMBL" id="KZ503477">
    <property type="protein sequence ID" value="PKU63563.1"/>
    <property type="molecule type" value="Genomic_DNA"/>
</dbReference>
<evidence type="ECO:0000313" key="2">
    <source>
        <dbReference type="Proteomes" id="UP000233837"/>
    </source>
</evidence>
<accession>A0A2I0VJL9</accession>
<reference evidence="1 2" key="2">
    <citation type="journal article" date="2017" name="Nature">
        <title>The Apostasia genome and the evolution of orchids.</title>
        <authorList>
            <person name="Zhang G.Q."/>
            <person name="Liu K.W."/>
            <person name="Li Z."/>
            <person name="Lohaus R."/>
            <person name="Hsiao Y.Y."/>
            <person name="Niu S.C."/>
            <person name="Wang J.Y."/>
            <person name="Lin Y.C."/>
            <person name="Xu Q."/>
            <person name="Chen L.J."/>
            <person name="Yoshida K."/>
            <person name="Fujiwara S."/>
            <person name="Wang Z.W."/>
            <person name="Zhang Y.Q."/>
            <person name="Mitsuda N."/>
            <person name="Wang M."/>
            <person name="Liu G.H."/>
            <person name="Pecoraro L."/>
            <person name="Huang H.X."/>
            <person name="Xiao X.J."/>
            <person name="Lin M."/>
            <person name="Wu X.Y."/>
            <person name="Wu W.L."/>
            <person name="Chen Y.Y."/>
            <person name="Chang S.B."/>
            <person name="Sakamoto S."/>
            <person name="Ohme-Takagi M."/>
            <person name="Yagi M."/>
            <person name="Zeng S.J."/>
            <person name="Shen C.Y."/>
            <person name="Yeh C.M."/>
            <person name="Luo Y.B."/>
            <person name="Tsai W.C."/>
            <person name="Van de Peer Y."/>
            <person name="Liu Z.J."/>
        </authorList>
    </citation>
    <scope>NUCLEOTIDE SEQUENCE [LARGE SCALE GENOMIC DNA]</scope>
    <source>
        <tissue evidence="1">The whole plant</tissue>
    </source>
</reference>
<evidence type="ECO:0000313" key="1">
    <source>
        <dbReference type="EMBL" id="PKU63563.1"/>
    </source>
</evidence>
<keyword evidence="2" id="KW-1185">Reference proteome</keyword>
<reference evidence="1 2" key="1">
    <citation type="journal article" date="2016" name="Sci. Rep.">
        <title>The Dendrobium catenatum Lindl. genome sequence provides insights into polysaccharide synthase, floral development and adaptive evolution.</title>
        <authorList>
            <person name="Zhang G.Q."/>
            <person name="Xu Q."/>
            <person name="Bian C."/>
            <person name="Tsai W.C."/>
            <person name="Yeh C.M."/>
            <person name="Liu K.W."/>
            <person name="Yoshida K."/>
            <person name="Zhang L.S."/>
            <person name="Chang S.B."/>
            <person name="Chen F."/>
            <person name="Shi Y."/>
            <person name="Su Y.Y."/>
            <person name="Zhang Y.Q."/>
            <person name="Chen L.J."/>
            <person name="Yin Y."/>
            <person name="Lin M."/>
            <person name="Huang H."/>
            <person name="Deng H."/>
            <person name="Wang Z.W."/>
            <person name="Zhu S.L."/>
            <person name="Zhao X."/>
            <person name="Deng C."/>
            <person name="Niu S.C."/>
            <person name="Huang J."/>
            <person name="Wang M."/>
            <person name="Liu G.H."/>
            <person name="Yang H.J."/>
            <person name="Xiao X.J."/>
            <person name="Hsiao Y.Y."/>
            <person name="Wu W.L."/>
            <person name="Chen Y.Y."/>
            <person name="Mitsuda N."/>
            <person name="Ohme-Takagi M."/>
            <person name="Luo Y.B."/>
            <person name="Van de Peer Y."/>
            <person name="Liu Z.J."/>
        </authorList>
    </citation>
    <scope>NUCLEOTIDE SEQUENCE [LARGE SCALE GENOMIC DNA]</scope>
    <source>
        <tissue evidence="1">The whole plant</tissue>
    </source>
</reference>
<sequence length="170" mass="19188">MEECVLEVEQSALSTRVWSKDPRRRSLTRWDLFAFDGLGCLTWTTCVDRRLIRRPCGEQGRPAVGVSHRCRRRLDPSHGRPTGLQEAEAGGDFGRQFPWLLDRDFGLAEFGSEEDVCCLACARISYLIGIWEEWRDGATDVSTAIKTPEREILVKEVEGILLLSGSKICS</sequence>